<dbReference type="Gene3D" id="3.30.70.100">
    <property type="match status" value="1"/>
</dbReference>
<dbReference type="PANTHER" id="PTHR48473">
    <property type="entry name" value="TIR DOMAIN-CONTAINING PROTEIN"/>
    <property type="match status" value="1"/>
</dbReference>
<name>A0A6A6N0K7_HEVBR</name>
<dbReference type="InterPro" id="IPR036163">
    <property type="entry name" value="HMA_dom_sf"/>
</dbReference>
<dbReference type="Pfam" id="PF00403">
    <property type="entry name" value="HMA"/>
    <property type="match status" value="1"/>
</dbReference>
<dbReference type="GO" id="GO:0046872">
    <property type="term" value="F:metal ion binding"/>
    <property type="evidence" value="ECO:0007669"/>
    <property type="project" value="InterPro"/>
</dbReference>
<proteinExistence type="predicted"/>
<comment type="caution">
    <text evidence="1">The sequence shown here is derived from an EMBL/GenBank/DDBJ whole genome shotgun (WGS) entry which is preliminary data.</text>
</comment>
<protein>
    <submittedName>
        <fullName evidence="1">Uncharacterized protein</fullName>
    </submittedName>
</protein>
<gene>
    <name evidence="1" type="ORF">GH714_018471</name>
</gene>
<dbReference type="EMBL" id="JAAGAX010000003">
    <property type="protein sequence ID" value="KAF2319742.1"/>
    <property type="molecule type" value="Genomic_DNA"/>
</dbReference>
<dbReference type="CDD" id="cd00371">
    <property type="entry name" value="HMA"/>
    <property type="match status" value="1"/>
</dbReference>
<dbReference type="InterPro" id="IPR006121">
    <property type="entry name" value="HMA_dom"/>
</dbReference>
<evidence type="ECO:0000313" key="2">
    <source>
        <dbReference type="Proteomes" id="UP000467840"/>
    </source>
</evidence>
<dbReference type="Proteomes" id="UP000467840">
    <property type="component" value="Chromosome 10"/>
</dbReference>
<dbReference type="OrthoDB" id="1905256at2759"/>
<dbReference type="AlphaFoldDB" id="A0A6A6N0K7"/>
<accession>A0A6A6N0K7</accession>
<organism evidence="1 2">
    <name type="scientific">Hevea brasiliensis</name>
    <name type="common">Para rubber tree</name>
    <name type="synonym">Siphonia brasiliensis</name>
    <dbReference type="NCBI Taxonomy" id="3981"/>
    <lineage>
        <taxon>Eukaryota</taxon>
        <taxon>Viridiplantae</taxon>
        <taxon>Streptophyta</taxon>
        <taxon>Embryophyta</taxon>
        <taxon>Tracheophyta</taxon>
        <taxon>Spermatophyta</taxon>
        <taxon>Magnoliopsida</taxon>
        <taxon>eudicotyledons</taxon>
        <taxon>Gunneridae</taxon>
        <taxon>Pentapetalae</taxon>
        <taxon>rosids</taxon>
        <taxon>fabids</taxon>
        <taxon>Malpighiales</taxon>
        <taxon>Euphorbiaceae</taxon>
        <taxon>Crotonoideae</taxon>
        <taxon>Micrandreae</taxon>
        <taxon>Hevea</taxon>
    </lineage>
</organism>
<keyword evidence="2" id="KW-1185">Reference proteome</keyword>
<reference evidence="1 2" key="1">
    <citation type="journal article" date="2020" name="Mol. Plant">
        <title>The Chromosome-Based Rubber Tree Genome Provides New Insights into Spurge Genome Evolution and Rubber Biosynthesis.</title>
        <authorList>
            <person name="Liu J."/>
            <person name="Shi C."/>
            <person name="Shi C.C."/>
            <person name="Li W."/>
            <person name="Zhang Q.J."/>
            <person name="Zhang Y."/>
            <person name="Li K."/>
            <person name="Lu H.F."/>
            <person name="Shi C."/>
            <person name="Zhu S.T."/>
            <person name="Xiao Z.Y."/>
            <person name="Nan H."/>
            <person name="Yue Y."/>
            <person name="Zhu X.G."/>
            <person name="Wu Y."/>
            <person name="Hong X.N."/>
            <person name="Fan G.Y."/>
            <person name="Tong Y."/>
            <person name="Zhang D."/>
            <person name="Mao C.L."/>
            <person name="Liu Y.L."/>
            <person name="Hao S.J."/>
            <person name="Liu W.Q."/>
            <person name="Lv M.Q."/>
            <person name="Zhang H.B."/>
            <person name="Liu Y."/>
            <person name="Hu-Tang G.R."/>
            <person name="Wang J.P."/>
            <person name="Wang J.H."/>
            <person name="Sun Y.H."/>
            <person name="Ni S.B."/>
            <person name="Chen W.B."/>
            <person name="Zhang X.C."/>
            <person name="Jiao Y.N."/>
            <person name="Eichler E.E."/>
            <person name="Li G.H."/>
            <person name="Liu X."/>
            <person name="Gao L.Z."/>
        </authorList>
    </citation>
    <scope>NUCLEOTIDE SEQUENCE [LARGE SCALE GENOMIC DNA]</scope>
    <source>
        <strain evidence="2">cv. GT1</strain>
        <tissue evidence="1">Leaf</tissue>
    </source>
</reference>
<dbReference type="PROSITE" id="PS50846">
    <property type="entry name" value="HMA_2"/>
    <property type="match status" value="1"/>
</dbReference>
<sequence length="315" mass="35243">MNDLEAGYPTEVQKANSNGDLQRLSPSSSIQDRSDNMTDLEAGNPTDVQNANSNGDFESHGTADGLHQRVTGDGNTISEVIPSFEDQEGNQNRKNSSNQRDMTLKRIFLITNFVVELPSAVFDQLSSVRKPQYALISMILSFTVMLISIIDLARTGRSERVKFMMRGHITWFYSPFPSYKPLGTFADIVGLVCGIFQCVFAAIAYAFLSHKAEGPIKISVWPLIFASGVLWSRFPWNTKAPVTRAVIKGPLHCWQCAKKLKRTILKNEGVQEVRVDMQKDTLTVKGTMDGKALVEFLQKKSGRRFEILPTEEEED</sequence>
<evidence type="ECO:0000313" key="1">
    <source>
        <dbReference type="EMBL" id="KAF2319742.1"/>
    </source>
</evidence>
<dbReference type="PANTHER" id="PTHR48473:SF1">
    <property type="entry name" value="TIR DOMAIN-CONTAINING PROTEIN"/>
    <property type="match status" value="1"/>
</dbReference>
<dbReference type="SUPFAM" id="SSF55008">
    <property type="entry name" value="HMA, heavy metal-associated domain"/>
    <property type="match status" value="1"/>
</dbReference>